<evidence type="ECO:0000313" key="2">
    <source>
        <dbReference type="EMBL" id="OQR71646.1"/>
    </source>
</evidence>
<feature type="compositionally biased region" description="Low complexity" evidence="1">
    <location>
        <begin position="288"/>
        <end position="307"/>
    </location>
</feature>
<protein>
    <submittedName>
        <fullName evidence="2">Uncharacterized protein</fullName>
    </submittedName>
</protein>
<gene>
    <name evidence="2" type="ORF">BIW11_03931</name>
</gene>
<name>A0A1V9XDZ1_9ACAR</name>
<sequence>MQAKLKADMGLGSPMAHTPPQPQGRQTPQGDRLTPGLDIKCSRSSTPDARGCDNSALEDLLKGAPPRIKQESSGNLDGRVPFPGGGFVKPEPQAYSGQRAPPHQQQMQGAEFLSDSLSNLAGGSLNPDVLRDLILEVADATPSDLMAEFNYDDMKSSYEAPGAPLPKGPTQQAQQPQQGHSSQASRPVPSPQSVPSPVGQSGSASNSNTAFVHSPRPPPSPQTQFGPRSTDSPSQSQSNTTSAYPMTSSPRQGPTQAQNQMNQVPRSPAMMSMGSPRPVPSPLSSHMASAASPQQPQQSQQGTPPQQGAGGSHGPAMANNPQARASPAQGGTIGQNMGNYPHQQTLPQGHPHQQGPTSGVRPPIYPGHPGQGPMGGNNTSRNGQVTPPIGSGGHFVSGQPNGPSTQAGGPAASLSLKQMADQHNKRMVSQGPAQGPYLGGPPGGGGGGPKGGPILSAQTVYPLNQPGGPYPSHSNQMAIRQQQQSNNNPIYVQS</sequence>
<proteinExistence type="predicted"/>
<feature type="non-terminal residue" evidence="2">
    <location>
        <position position="494"/>
    </location>
</feature>
<organism evidence="2 3">
    <name type="scientific">Tropilaelaps mercedesae</name>
    <dbReference type="NCBI Taxonomy" id="418985"/>
    <lineage>
        <taxon>Eukaryota</taxon>
        <taxon>Metazoa</taxon>
        <taxon>Ecdysozoa</taxon>
        <taxon>Arthropoda</taxon>
        <taxon>Chelicerata</taxon>
        <taxon>Arachnida</taxon>
        <taxon>Acari</taxon>
        <taxon>Parasitiformes</taxon>
        <taxon>Mesostigmata</taxon>
        <taxon>Gamasina</taxon>
        <taxon>Dermanyssoidea</taxon>
        <taxon>Laelapidae</taxon>
        <taxon>Tropilaelaps</taxon>
    </lineage>
</organism>
<feature type="compositionally biased region" description="Polar residues" evidence="1">
    <location>
        <begin position="222"/>
        <end position="265"/>
    </location>
</feature>
<dbReference type="Proteomes" id="UP000192247">
    <property type="component" value="Unassembled WGS sequence"/>
</dbReference>
<feature type="compositionally biased region" description="Polar residues" evidence="1">
    <location>
        <begin position="398"/>
        <end position="407"/>
    </location>
</feature>
<feature type="compositionally biased region" description="Polar residues" evidence="1">
    <location>
        <begin position="334"/>
        <end position="347"/>
    </location>
</feature>
<feature type="compositionally biased region" description="Low complexity" evidence="1">
    <location>
        <begin position="195"/>
        <end position="205"/>
    </location>
</feature>
<feature type="compositionally biased region" description="Gly residues" evidence="1">
    <location>
        <begin position="437"/>
        <end position="451"/>
    </location>
</feature>
<dbReference type="OrthoDB" id="10600366at2759"/>
<dbReference type="STRING" id="418985.A0A1V9XDZ1"/>
<dbReference type="InParanoid" id="A0A1V9XDZ1"/>
<comment type="caution">
    <text evidence="2">The sequence shown here is derived from an EMBL/GenBank/DDBJ whole genome shotgun (WGS) entry which is preliminary data.</text>
</comment>
<feature type="region of interest" description="Disordered" evidence="1">
    <location>
        <begin position="1"/>
        <end position="114"/>
    </location>
</feature>
<feature type="region of interest" description="Disordered" evidence="1">
    <location>
        <begin position="155"/>
        <end position="494"/>
    </location>
</feature>
<dbReference type="AlphaFoldDB" id="A0A1V9XDZ1"/>
<feature type="compositionally biased region" description="Polar residues" evidence="1">
    <location>
        <begin position="472"/>
        <end position="494"/>
    </location>
</feature>
<evidence type="ECO:0000313" key="3">
    <source>
        <dbReference type="Proteomes" id="UP000192247"/>
    </source>
</evidence>
<feature type="compositionally biased region" description="Polar residues" evidence="1">
    <location>
        <begin position="376"/>
        <end position="385"/>
    </location>
</feature>
<reference evidence="2 3" key="1">
    <citation type="journal article" date="2017" name="Gigascience">
        <title>Draft genome of the honey bee ectoparasitic mite, Tropilaelaps mercedesae, is shaped by the parasitic life history.</title>
        <authorList>
            <person name="Dong X."/>
            <person name="Armstrong S.D."/>
            <person name="Xia D."/>
            <person name="Makepeace B.L."/>
            <person name="Darby A.C."/>
            <person name="Kadowaki T."/>
        </authorList>
    </citation>
    <scope>NUCLEOTIDE SEQUENCE [LARGE SCALE GENOMIC DNA]</scope>
    <source>
        <strain evidence="2">Wuxi-XJTLU</strain>
    </source>
</reference>
<dbReference type="EMBL" id="MNPL01013958">
    <property type="protein sequence ID" value="OQR71646.1"/>
    <property type="molecule type" value="Genomic_DNA"/>
</dbReference>
<feature type="compositionally biased region" description="Low complexity" evidence="1">
    <location>
        <begin position="168"/>
        <end position="187"/>
    </location>
</feature>
<accession>A0A1V9XDZ1</accession>
<evidence type="ECO:0000256" key="1">
    <source>
        <dbReference type="SAM" id="MobiDB-lite"/>
    </source>
</evidence>
<keyword evidence="3" id="KW-1185">Reference proteome</keyword>